<sequence length="204" mass="23488">MHTESNNIQDYLKKSEVINYDHKLIVDKCRELKKGTEDEISLIKKIYEFVRDEIHHSGDIGAQEVTCKASEVLEFGHGICCAKSHLLAAMLRFYGIPTGFCYQKLCSSKDVNRKFLHGLNAVYLKDLKKWIRLDARGNKPGIDAQFCMDEEKIARPVNKELGEEDNLIIFIEPNPTVVEVLKRSNNRDEMWAQWELGLKDLFGV</sequence>
<dbReference type="GeneID" id="24807203"/>
<accession>A0A0E3S5H4</accession>
<keyword evidence="3" id="KW-1185">Reference proteome</keyword>
<dbReference type="Proteomes" id="UP000033072">
    <property type="component" value="Chromosome"/>
</dbReference>
<organism evidence="2 3">
    <name type="scientific">Methanosarcina lacustris Z-7289</name>
    <dbReference type="NCBI Taxonomy" id="1434111"/>
    <lineage>
        <taxon>Archaea</taxon>
        <taxon>Methanobacteriati</taxon>
        <taxon>Methanobacteriota</taxon>
        <taxon>Stenosarchaea group</taxon>
        <taxon>Methanomicrobia</taxon>
        <taxon>Methanosarcinales</taxon>
        <taxon>Methanosarcinaceae</taxon>
        <taxon>Methanosarcina</taxon>
    </lineage>
</organism>
<dbReference type="AlphaFoldDB" id="A0A0E3S5H4"/>
<evidence type="ECO:0000259" key="1">
    <source>
        <dbReference type="Pfam" id="PF01841"/>
    </source>
</evidence>
<feature type="domain" description="Transglutaminase-like" evidence="1">
    <location>
        <begin position="30"/>
        <end position="135"/>
    </location>
</feature>
<protein>
    <recommendedName>
        <fullName evidence="1">Transglutaminase-like domain-containing protein</fullName>
    </recommendedName>
</protein>
<dbReference type="InterPro" id="IPR002931">
    <property type="entry name" value="Transglutaminase-like"/>
</dbReference>
<dbReference type="KEGG" id="mls:MSLAZ_2375"/>
<dbReference type="RefSeq" id="WP_048127291.1">
    <property type="nucleotide sequence ID" value="NZ_CP009515.1"/>
</dbReference>
<evidence type="ECO:0000313" key="3">
    <source>
        <dbReference type="Proteomes" id="UP000033072"/>
    </source>
</evidence>
<dbReference type="SUPFAM" id="SSF54001">
    <property type="entry name" value="Cysteine proteinases"/>
    <property type="match status" value="1"/>
</dbReference>
<dbReference type="HOGENOM" id="CLU_107900_0_0_2"/>
<dbReference type="Pfam" id="PF01841">
    <property type="entry name" value="Transglut_core"/>
    <property type="match status" value="1"/>
</dbReference>
<dbReference type="PANTHER" id="PTHR33490">
    <property type="entry name" value="BLR5614 PROTEIN-RELATED"/>
    <property type="match status" value="1"/>
</dbReference>
<dbReference type="PANTHER" id="PTHR33490:SF3">
    <property type="entry name" value="CONSERVED INTEGRAL MEMBRANE PROTEIN"/>
    <property type="match status" value="1"/>
</dbReference>
<proteinExistence type="predicted"/>
<dbReference type="PATRIC" id="fig|1434111.4.peg.3163"/>
<dbReference type="Gene3D" id="3.10.620.30">
    <property type="match status" value="1"/>
</dbReference>
<dbReference type="OrthoDB" id="18481at2157"/>
<name>A0A0E3S5H4_9EURY</name>
<evidence type="ECO:0000313" key="2">
    <source>
        <dbReference type="EMBL" id="AKB75636.1"/>
    </source>
</evidence>
<dbReference type="STRING" id="1434111.MSLAZ_2375"/>
<gene>
    <name evidence="2" type="ORF">MSLAZ_2375</name>
</gene>
<dbReference type="InterPro" id="IPR038765">
    <property type="entry name" value="Papain-like_cys_pep_sf"/>
</dbReference>
<dbReference type="EMBL" id="CP009515">
    <property type="protein sequence ID" value="AKB75636.1"/>
    <property type="molecule type" value="Genomic_DNA"/>
</dbReference>
<reference evidence="2 3" key="1">
    <citation type="submission" date="2014-07" db="EMBL/GenBank/DDBJ databases">
        <title>Methanogenic archaea and the global carbon cycle.</title>
        <authorList>
            <person name="Henriksen J.R."/>
            <person name="Luke J."/>
            <person name="Reinhart S."/>
            <person name="Benedict M.N."/>
            <person name="Youngblut N.D."/>
            <person name="Metcalf M.E."/>
            <person name="Whitaker R.J."/>
            <person name="Metcalf W.W."/>
        </authorList>
    </citation>
    <scope>NUCLEOTIDE SEQUENCE [LARGE SCALE GENOMIC DNA]</scope>
    <source>
        <strain evidence="2 3">Z-7289</strain>
    </source>
</reference>